<organism evidence="2 3">
    <name type="scientific">Nocardiopsis ansamitocini</name>
    <dbReference type="NCBI Taxonomy" id="1670832"/>
    <lineage>
        <taxon>Bacteria</taxon>
        <taxon>Bacillati</taxon>
        <taxon>Actinomycetota</taxon>
        <taxon>Actinomycetes</taxon>
        <taxon>Streptosporangiales</taxon>
        <taxon>Nocardiopsidaceae</taxon>
        <taxon>Nocardiopsis</taxon>
    </lineage>
</organism>
<protein>
    <submittedName>
        <fullName evidence="2">Uncharacterized protein</fullName>
    </submittedName>
</protein>
<feature type="compositionally biased region" description="Basic and acidic residues" evidence="1">
    <location>
        <begin position="559"/>
        <end position="569"/>
    </location>
</feature>
<feature type="compositionally biased region" description="Basic and acidic residues" evidence="1">
    <location>
        <begin position="612"/>
        <end position="622"/>
    </location>
</feature>
<evidence type="ECO:0000256" key="1">
    <source>
        <dbReference type="SAM" id="MobiDB-lite"/>
    </source>
</evidence>
<accession>A0A9W6P843</accession>
<feature type="region of interest" description="Disordered" evidence="1">
    <location>
        <begin position="1"/>
        <end position="652"/>
    </location>
</feature>
<feature type="compositionally biased region" description="Basic and acidic residues" evidence="1">
    <location>
        <begin position="47"/>
        <end position="61"/>
    </location>
</feature>
<feature type="compositionally biased region" description="Basic and acidic residues" evidence="1">
    <location>
        <begin position="411"/>
        <end position="420"/>
    </location>
</feature>
<dbReference type="AlphaFoldDB" id="A0A9W6P843"/>
<dbReference type="EMBL" id="BSQG01000006">
    <property type="protein sequence ID" value="GLU49285.1"/>
    <property type="molecule type" value="Genomic_DNA"/>
</dbReference>
<feature type="compositionally biased region" description="Basic and acidic residues" evidence="1">
    <location>
        <begin position="442"/>
        <end position="485"/>
    </location>
</feature>
<feature type="compositionally biased region" description="Low complexity" evidence="1">
    <location>
        <begin position="136"/>
        <end position="148"/>
    </location>
</feature>
<dbReference type="RefSeq" id="WP_432707499.1">
    <property type="nucleotide sequence ID" value="NZ_BSQG01000006.1"/>
</dbReference>
<feature type="compositionally biased region" description="Gly residues" evidence="1">
    <location>
        <begin position="425"/>
        <end position="435"/>
    </location>
</feature>
<comment type="caution">
    <text evidence="2">The sequence shown here is derived from an EMBL/GenBank/DDBJ whole genome shotgun (WGS) entry which is preliminary data.</text>
</comment>
<feature type="compositionally biased region" description="Basic and acidic residues" evidence="1">
    <location>
        <begin position="576"/>
        <end position="596"/>
    </location>
</feature>
<sequence length="652" mass="69095">MTENGGAAHGAPNGEQGYPKEDSGSWFKPSGDRYRTQADYQDPYEDEQQRPDYGSEARDDGTDQSGPAGSSPYPDSGGYPGLGYLGRSATPGMAEPYPSALGDLGAPPGAAEPARPAPQPSSRDDYPFDLPPRGPGAPFSAAPASTGSYPGPEADGQPSMDAGSSGNEASYDLSSASYRPEELYPDAEPGSVQGTTYLFDSEPGRRSEPQESETAHETGSHPGVTFLFDTPDSASGTESGAAAPEYDFDGPRGKPTAYQASDTFSREPDAGSRSGDAAPAFDEAPESRTPSPADVYRIPDTSAGADRPAGAAGYSSGGYSSWSSATGATDRPWATSPDASSSSAGGGQPDQDTDEARPAYGVSGSAAPDPLTDFSRSAYEENDSSGARRDDDYSDSGWQRTADYSFDDEPDTVRRSDERSFASGGDFGGDLGTGSGNTWAFSRDDPRLPDSVREVAEREREERERRRAETADPLTGDDHWSRSEEPETPAATDDPLLAIANEQAQARAREREAEAGVGGFDGDAGTQAMPVIGDASDYDRYEDFSASGGDRGYGDGLGYDDRRDARGADSYDELGFDERRGGRETDASYDSDRYEDFSASGGDRGYGDELGYDDRRDARGADSYDELGFDERRGGRETDASYDSDRYEDFSG</sequence>
<reference evidence="2" key="1">
    <citation type="submission" date="2023-02" db="EMBL/GenBank/DDBJ databases">
        <title>Nocardiopsis ansamitocini NBRC 112285.</title>
        <authorList>
            <person name="Ichikawa N."/>
            <person name="Sato H."/>
            <person name="Tonouchi N."/>
        </authorList>
    </citation>
    <scope>NUCLEOTIDE SEQUENCE</scope>
    <source>
        <strain evidence="2">NBRC 112285</strain>
    </source>
</reference>
<evidence type="ECO:0000313" key="3">
    <source>
        <dbReference type="Proteomes" id="UP001165092"/>
    </source>
</evidence>
<name>A0A9W6P843_9ACTN</name>
<feature type="compositionally biased region" description="Polar residues" evidence="1">
    <location>
        <begin position="162"/>
        <end position="177"/>
    </location>
</feature>
<keyword evidence="3" id="KW-1185">Reference proteome</keyword>
<feature type="compositionally biased region" description="Basic and acidic residues" evidence="1">
    <location>
        <begin position="629"/>
        <end position="652"/>
    </location>
</feature>
<dbReference type="Proteomes" id="UP001165092">
    <property type="component" value="Unassembled WGS sequence"/>
</dbReference>
<feature type="compositionally biased region" description="Basic and acidic residues" evidence="1">
    <location>
        <begin position="202"/>
        <end position="219"/>
    </location>
</feature>
<gene>
    <name evidence="2" type="ORF">Nans01_36360</name>
</gene>
<feature type="compositionally biased region" description="Low complexity" evidence="1">
    <location>
        <begin position="309"/>
        <end position="329"/>
    </location>
</feature>
<evidence type="ECO:0000313" key="2">
    <source>
        <dbReference type="EMBL" id="GLU49285.1"/>
    </source>
</evidence>
<feature type="non-terminal residue" evidence="2">
    <location>
        <position position="652"/>
    </location>
</feature>
<feature type="compositionally biased region" description="Low complexity" evidence="1">
    <location>
        <begin position="98"/>
        <end position="114"/>
    </location>
</feature>
<proteinExistence type="predicted"/>